<evidence type="ECO:0000313" key="3">
    <source>
        <dbReference type="Proteomes" id="UP000813385"/>
    </source>
</evidence>
<protein>
    <submittedName>
        <fullName evidence="2">Uncharacterized protein</fullName>
    </submittedName>
</protein>
<feature type="region of interest" description="Disordered" evidence="1">
    <location>
        <begin position="117"/>
        <end position="143"/>
    </location>
</feature>
<feature type="region of interest" description="Disordered" evidence="1">
    <location>
        <begin position="236"/>
        <end position="318"/>
    </location>
</feature>
<reference evidence="2" key="1">
    <citation type="journal article" date="2021" name="Nat. Commun.">
        <title>Genetic determinants of endophytism in the Arabidopsis root mycobiome.</title>
        <authorList>
            <person name="Mesny F."/>
            <person name="Miyauchi S."/>
            <person name="Thiergart T."/>
            <person name="Pickel B."/>
            <person name="Atanasova L."/>
            <person name="Karlsson M."/>
            <person name="Huettel B."/>
            <person name="Barry K.W."/>
            <person name="Haridas S."/>
            <person name="Chen C."/>
            <person name="Bauer D."/>
            <person name="Andreopoulos W."/>
            <person name="Pangilinan J."/>
            <person name="LaButti K."/>
            <person name="Riley R."/>
            <person name="Lipzen A."/>
            <person name="Clum A."/>
            <person name="Drula E."/>
            <person name="Henrissat B."/>
            <person name="Kohler A."/>
            <person name="Grigoriev I.V."/>
            <person name="Martin F.M."/>
            <person name="Hacquard S."/>
        </authorList>
    </citation>
    <scope>NUCLEOTIDE SEQUENCE</scope>
    <source>
        <strain evidence="2">MPI-CAGE-AT-0016</strain>
    </source>
</reference>
<accession>A0A8K0X6Q5</accession>
<organism evidence="2 3">
    <name type="scientific">Plectosphaerella cucumerina</name>
    <dbReference type="NCBI Taxonomy" id="40658"/>
    <lineage>
        <taxon>Eukaryota</taxon>
        <taxon>Fungi</taxon>
        <taxon>Dikarya</taxon>
        <taxon>Ascomycota</taxon>
        <taxon>Pezizomycotina</taxon>
        <taxon>Sordariomycetes</taxon>
        <taxon>Hypocreomycetidae</taxon>
        <taxon>Glomerellales</taxon>
        <taxon>Plectosphaerellaceae</taxon>
        <taxon>Plectosphaerella</taxon>
    </lineage>
</organism>
<evidence type="ECO:0000256" key="1">
    <source>
        <dbReference type="SAM" id="MobiDB-lite"/>
    </source>
</evidence>
<feature type="region of interest" description="Disordered" evidence="1">
    <location>
        <begin position="155"/>
        <end position="212"/>
    </location>
</feature>
<feature type="compositionally biased region" description="Polar residues" evidence="1">
    <location>
        <begin position="1"/>
        <end position="16"/>
    </location>
</feature>
<name>A0A8K0X6Q5_9PEZI</name>
<feature type="compositionally biased region" description="Low complexity" evidence="1">
    <location>
        <begin position="17"/>
        <end position="29"/>
    </location>
</feature>
<feature type="compositionally biased region" description="Basic residues" evidence="1">
    <location>
        <begin position="261"/>
        <end position="276"/>
    </location>
</feature>
<keyword evidence="3" id="KW-1185">Reference proteome</keyword>
<sequence>MRQGWVETQRSETTVRSIATTSSTTCSAAVPELSDRPSSRPMEDLILAERGPSGEWLMVGLGDLAVRGPLCATCAPRREGYATRPYPRSPTPPLLWSSSSPLATSMPRAIRMQQPTRCPFGSREAPSPTTKGPAPPPSPPLHWQDWVTAVVRPAPSRPEGRERADAGREEREALPLTPLPKDSQPFPIACPSSAGIQGPGRKAPKMPSAPYKRISPPYHGPFFLLPFPCLIHRGSGAATKDHHPPPSPPSPFGPSIVPAVRHNRTTKGTRPTRRSSHAPSCGPAAFPSPLPSKRPVSIGYSPLPSPWPRPSGATGPRN</sequence>
<gene>
    <name evidence="2" type="ORF">B0T11DRAFT_70741</name>
</gene>
<feature type="region of interest" description="Disordered" evidence="1">
    <location>
        <begin position="1"/>
        <end position="39"/>
    </location>
</feature>
<feature type="compositionally biased region" description="Basic and acidic residues" evidence="1">
    <location>
        <begin position="158"/>
        <end position="173"/>
    </location>
</feature>
<dbReference type="Proteomes" id="UP000813385">
    <property type="component" value="Unassembled WGS sequence"/>
</dbReference>
<dbReference type="EMBL" id="JAGPXD010000002">
    <property type="protein sequence ID" value="KAH7369118.1"/>
    <property type="molecule type" value="Genomic_DNA"/>
</dbReference>
<comment type="caution">
    <text evidence="2">The sequence shown here is derived from an EMBL/GenBank/DDBJ whole genome shotgun (WGS) entry which is preliminary data.</text>
</comment>
<evidence type="ECO:0000313" key="2">
    <source>
        <dbReference type="EMBL" id="KAH7369118.1"/>
    </source>
</evidence>
<proteinExistence type="predicted"/>
<dbReference type="AlphaFoldDB" id="A0A8K0X6Q5"/>